<protein>
    <submittedName>
        <fullName evidence="2">Uncharacterized protein</fullName>
    </submittedName>
</protein>
<gene>
    <name evidence="2" type="ORF">FQN60_012056</name>
</gene>
<feature type="compositionally biased region" description="Polar residues" evidence="1">
    <location>
        <begin position="113"/>
        <end position="124"/>
    </location>
</feature>
<sequence>MEGRGWVVKMGATPPPKLSQSNMPPSNELVLPKLRGLLGGGPDIPRAEAGWWCRVTHQAAPVLLNVIDSRVTAAVAVLQGGVWRAVNARDGSHVLGSAKQPHDPSEQDRNHAEMSSSTSTNTPSGHRLRMCSIIFNNDSPLKYRTSQLKHTASFLPAEILSTPSFLTSSPLHLSSSPGLQTVQRFIYILLVEAGHA</sequence>
<keyword evidence="3" id="KW-1185">Reference proteome</keyword>
<dbReference type="EMBL" id="VOFY01000002">
    <property type="protein sequence ID" value="KAA8594921.1"/>
    <property type="molecule type" value="Genomic_DNA"/>
</dbReference>
<dbReference type="Proteomes" id="UP000327493">
    <property type="component" value="Chromosome 2"/>
</dbReference>
<evidence type="ECO:0000256" key="1">
    <source>
        <dbReference type="SAM" id="MobiDB-lite"/>
    </source>
</evidence>
<dbReference type="AlphaFoldDB" id="A0A5J5DNJ8"/>
<organism evidence="2 3">
    <name type="scientific">Etheostoma spectabile</name>
    <name type="common">orangethroat darter</name>
    <dbReference type="NCBI Taxonomy" id="54343"/>
    <lineage>
        <taxon>Eukaryota</taxon>
        <taxon>Metazoa</taxon>
        <taxon>Chordata</taxon>
        <taxon>Craniata</taxon>
        <taxon>Vertebrata</taxon>
        <taxon>Euteleostomi</taxon>
        <taxon>Actinopterygii</taxon>
        <taxon>Neopterygii</taxon>
        <taxon>Teleostei</taxon>
        <taxon>Neoteleostei</taxon>
        <taxon>Acanthomorphata</taxon>
        <taxon>Eupercaria</taxon>
        <taxon>Perciformes</taxon>
        <taxon>Percoidei</taxon>
        <taxon>Percidae</taxon>
        <taxon>Etheostomatinae</taxon>
        <taxon>Etheostoma</taxon>
    </lineage>
</organism>
<reference evidence="2 3" key="1">
    <citation type="submission" date="2019-08" db="EMBL/GenBank/DDBJ databases">
        <title>A chromosome-level genome assembly, high-density linkage maps, and genome scans reveal the genomic architecture of hybrid incompatibilities underlying speciation via character displacement in darters (Percidae: Etheostominae).</title>
        <authorList>
            <person name="Moran R.L."/>
            <person name="Catchen J.M."/>
            <person name="Fuller R.C."/>
        </authorList>
    </citation>
    <scope>NUCLEOTIDE SEQUENCE [LARGE SCALE GENOMIC DNA]</scope>
    <source>
        <strain evidence="2">EspeVRDwgs_2016</strain>
        <tissue evidence="2">Muscle</tissue>
    </source>
</reference>
<feature type="compositionally biased region" description="Basic and acidic residues" evidence="1">
    <location>
        <begin position="100"/>
        <end position="112"/>
    </location>
</feature>
<proteinExistence type="predicted"/>
<feature type="region of interest" description="Disordered" evidence="1">
    <location>
        <begin position="94"/>
        <end position="124"/>
    </location>
</feature>
<evidence type="ECO:0000313" key="2">
    <source>
        <dbReference type="EMBL" id="KAA8594921.1"/>
    </source>
</evidence>
<accession>A0A5J5DNJ8</accession>
<evidence type="ECO:0000313" key="3">
    <source>
        <dbReference type="Proteomes" id="UP000327493"/>
    </source>
</evidence>
<name>A0A5J5DNJ8_9PERO</name>
<comment type="caution">
    <text evidence="2">The sequence shown here is derived from an EMBL/GenBank/DDBJ whole genome shotgun (WGS) entry which is preliminary data.</text>
</comment>